<dbReference type="Proteomes" id="UP000784294">
    <property type="component" value="Unassembled WGS sequence"/>
</dbReference>
<proteinExistence type="predicted"/>
<organism evidence="2 3">
    <name type="scientific">Protopolystoma xenopodis</name>
    <dbReference type="NCBI Taxonomy" id="117903"/>
    <lineage>
        <taxon>Eukaryota</taxon>
        <taxon>Metazoa</taxon>
        <taxon>Spiralia</taxon>
        <taxon>Lophotrochozoa</taxon>
        <taxon>Platyhelminthes</taxon>
        <taxon>Monogenea</taxon>
        <taxon>Polyopisthocotylea</taxon>
        <taxon>Polystomatidea</taxon>
        <taxon>Polystomatidae</taxon>
        <taxon>Protopolystoma</taxon>
    </lineage>
</organism>
<accession>A0A448X868</accession>
<keyword evidence="3" id="KW-1185">Reference proteome</keyword>
<reference evidence="2" key="1">
    <citation type="submission" date="2018-11" db="EMBL/GenBank/DDBJ databases">
        <authorList>
            <consortium name="Pathogen Informatics"/>
        </authorList>
    </citation>
    <scope>NUCLEOTIDE SEQUENCE</scope>
</reference>
<evidence type="ECO:0000256" key="1">
    <source>
        <dbReference type="SAM" id="MobiDB-lite"/>
    </source>
</evidence>
<evidence type="ECO:0000313" key="3">
    <source>
        <dbReference type="Proteomes" id="UP000784294"/>
    </source>
</evidence>
<dbReference type="AlphaFoldDB" id="A0A448X868"/>
<comment type="caution">
    <text evidence="2">The sequence shown here is derived from an EMBL/GenBank/DDBJ whole genome shotgun (WGS) entry which is preliminary data.</text>
</comment>
<feature type="region of interest" description="Disordered" evidence="1">
    <location>
        <begin position="1"/>
        <end position="20"/>
    </location>
</feature>
<name>A0A448X868_9PLAT</name>
<protein>
    <submittedName>
        <fullName evidence="2">Uncharacterized protein</fullName>
    </submittedName>
</protein>
<gene>
    <name evidence="2" type="ORF">PXEA_LOCUS23832</name>
</gene>
<dbReference type="EMBL" id="CAAALY010111949">
    <property type="protein sequence ID" value="VEL30392.1"/>
    <property type="molecule type" value="Genomic_DNA"/>
</dbReference>
<evidence type="ECO:0000313" key="2">
    <source>
        <dbReference type="EMBL" id="VEL30392.1"/>
    </source>
</evidence>
<sequence length="116" mass="12440">MIERISAPKRAIKETAPKRAKRTMAPDLAVILFFSRPKVSSSVEAPERASDPLAGQLATTRKCAPISLPTLRQTWRLIHKKGGRQSGTVSCATVRIDGADRGNRTRAGTGANASVC</sequence>